<evidence type="ECO:0000313" key="14">
    <source>
        <dbReference type="EMBL" id="KAL3267495.1"/>
    </source>
</evidence>
<keyword evidence="7" id="KW-0406">Ion transport</keyword>
<evidence type="ECO:0000256" key="10">
    <source>
        <dbReference type="PROSITE-ProRule" id="PRU00023"/>
    </source>
</evidence>
<dbReference type="InterPro" id="IPR002153">
    <property type="entry name" value="TRPC_channel"/>
</dbReference>
<feature type="transmembrane region" description="Helical" evidence="12">
    <location>
        <begin position="507"/>
        <end position="530"/>
    </location>
</feature>
<feature type="compositionally biased region" description="Basic and acidic residues" evidence="11">
    <location>
        <begin position="1039"/>
        <end position="1060"/>
    </location>
</feature>
<feature type="repeat" description="ANK" evidence="10">
    <location>
        <begin position="150"/>
        <end position="182"/>
    </location>
</feature>
<evidence type="ECO:0000256" key="4">
    <source>
        <dbReference type="ARBA" id="ARBA00022737"/>
    </source>
</evidence>
<dbReference type="InterPro" id="IPR036770">
    <property type="entry name" value="Ankyrin_rpt-contain_sf"/>
</dbReference>
<dbReference type="SMART" id="SM00248">
    <property type="entry name" value="ANK"/>
    <property type="match status" value="3"/>
</dbReference>
<evidence type="ECO:0000256" key="1">
    <source>
        <dbReference type="ARBA" id="ARBA00004141"/>
    </source>
</evidence>
<feature type="region of interest" description="Disordered" evidence="11">
    <location>
        <begin position="930"/>
        <end position="1122"/>
    </location>
</feature>
<feature type="transmembrane region" description="Helical" evidence="12">
    <location>
        <begin position="640"/>
        <end position="662"/>
    </location>
</feature>
<evidence type="ECO:0000256" key="8">
    <source>
        <dbReference type="ARBA" id="ARBA00023136"/>
    </source>
</evidence>
<dbReference type="PROSITE" id="PS50088">
    <property type="entry name" value="ANK_REPEAT"/>
    <property type="match status" value="1"/>
</dbReference>
<comment type="caution">
    <text evidence="14">The sequence shown here is derived from an EMBL/GenBank/DDBJ whole genome shotgun (WGS) entry which is preliminary data.</text>
</comment>
<dbReference type="PANTHER" id="PTHR10117:SF51">
    <property type="entry name" value="TRANSIENT RECEPTOR POTENTIAL PROTEIN"/>
    <property type="match status" value="1"/>
</dbReference>
<keyword evidence="8 12" id="KW-0472">Membrane</keyword>
<sequence>MNVTESRQNLLQNSCEFKSNEDSYNKLNDLPDKPLSEIEKTFLLHAERGDVATVRRIIEEYKEFSEEFDLNCVDALNRSALISAIENENVELIKVLLEKGIEVKDGLLHAIKEEYVEAVEILLVYEEKHHKLGEPYSWERVDRCSSTFTADITPLILAAHKNNFEIIKILLDRGATLPMPHDVRCGCDECVASSSADSLQHSQSRINAYKALTAPSLIALSSTDPILTAFQLSWELRRLSRMETEFRAEYNEMRGKVQIFATSLLHHVRSSFELEVMLNYDPTGDAWERGEHQSLERLKLAIKYKQKQFIAHPNVQQLLAALWYEGLPGFRRKGMVGQLVQVAKMGMMFPVYCSIYIMSPDSTMGSFMKKPFVKFICHSSSYAFFLMLLGAASQRVEILFLEIFGNEWMRSLVQEWKLRERGAWPGLAEYGVIIYVIGIIWGEISALYKDGLEEYITDLWNILDFITNIFYVIWLAVRISACFITWREEREGLNPWYPREQWDIFEPMLISEGAFAAGMIFSFLKLVHIFSVNPHLGPLQISLGRMIIDIVKFFFIYTLVLFAFGCGLNQLLWYYAELEKDKCYHLPNGLPDFENQDKACTIWRRYANLFETSQSLFWASFGLVDLVSFDLTGIKGFTRFWALLMFGSYSVINVIVLLNMLIAMMSNSYQIISERSDTEWKFARSKLWMSYFEEDDDLPPPFNLMPQPKSFLGKCRDKPKSKSFINKSMERCKERYNLVMKLLIRRYVTAEQRNRDDFGVSEDDVMEIRQDISSLRYELIDILRQNGMTTPKIASDEVLLAGKKCKLMERRILKDFQIGLMGGLAKNMASFGKDSKDVFGELAKAIAKKATFKRKSKDWNQMVRKNTINQDQIGSIDVQEQARQRRHSLRRQSQDAEGKQRKARRFPPLAEVIKLGQMESAAAAAHIKIEQNKTGPKPLESQPEKKIESTVQKSPSTIVQEKSPKPVASLKASVKLTSAPLPSTSKDTAVSVKKEPAVKPESIGTDTKKSESKPLGTQQPESKLTGSKEPEPKPTQVKTEPEKATVKPKADPVKKDEPESKPGTTQVKTESEKPPVKPKAESVKKDDKKSVEFTCQATTISEVPRPSSSKTGAGAKKNLPWL</sequence>
<evidence type="ECO:0000256" key="3">
    <source>
        <dbReference type="ARBA" id="ARBA00022692"/>
    </source>
</evidence>
<feature type="transmembrane region" description="Helical" evidence="12">
    <location>
        <begin position="550"/>
        <end position="576"/>
    </location>
</feature>
<name>A0ABD2MM70_9CUCU</name>
<evidence type="ECO:0000259" key="13">
    <source>
        <dbReference type="SMART" id="SM01420"/>
    </source>
</evidence>
<dbReference type="Pfam" id="PF00023">
    <property type="entry name" value="Ank"/>
    <property type="match status" value="1"/>
</dbReference>
<evidence type="ECO:0000256" key="6">
    <source>
        <dbReference type="ARBA" id="ARBA00023043"/>
    </source>
</evidence>
<comment type="subcellular location">
    <subcellularLocation>
        <location evidence="1">Membrane</location>
        <topology evidence="1">Multi-pass membrane protein</topology>
    </subcellularLocation>
</comment>
<feature type="domain" description="Transient receptor ion channel" evidence="13">
    <location>
        <begin position="185"/>
        <end position="247"/>
    </location>
</feature>
<dbReference type="PRINTS" id="PR01097">
    <property type="entry name" value="TRNSRECEPTRP"/>
</dbReference>
<dbReference type="AlphaFoldDB" id="A0ABD2MM70"/>
<dbReference type="EMBL" id="JABFTP020000001">
    <property type="protein sequence ID" value="KAL3267495.1"/>
    <property type="molecule type" value="Genomic_DNA"/>
</dbReference>
<dbReference type="GO" id="GO:0034220">
    <property type="term" value="P:monoatomic ion transmembrane transport"/>
    <property type="evidence" value="ECO:0007669"/>
    <property type="project" value="UniProtKB-KW"/>
</dbReference>
<feature type="compositionally biased region" description="Polar residues" evidence="11">
    <location>
        <begin position="1093"/>
        <end position="1111"/>
    </location>
</feature>
<dbReference type="InterPro" id="IPR002110">
    <property type="entry name" value="Ankyrin_rpt"/>
</dbReference>
<keyword evidence="5 12" id="KW-1133">Transmembrane helix</keyword>
<feature type="compositionally biased region" description="Polar residues" evidence="11">
    <location>
        <begin position="949"/>
        <end position="960"/>
    </location>
</feature>
<dbReference type="Pfam" id="PF08344">
    <property type="entry name" value="TRP_2"/>
    <property type="match status" value="1"/>
</dbReference>
<feature type="transmembrane region" description="Helical" evidence="12">
    <location>
        <begin position="422"/>
        <end position="442"/>
    </location>
</feature>
<evidence type="ECO:0000256" key="11">
    <source>
        <dbReference type="SAM" id="MobiDB-lite"/>
    </source>
</evidence>
<dbReference type="FunFam" id="1.25.40.20:FF:000402">
    <property type="entry name" value="Transient receptor potential channel"/>
    <property type="match status" value="1"/>
</dbReference>
<evidence type="ECO:0000313" key="15">
    <source>
        <dbReference type="Proteomes" id="UP001516400"/>
    </source>
</evidence>
<keyword evidence="2" id="KW-0813">Transport</keyword>
<proteinExistence type="predicted"/>
<dbReference type="SUPFAM" id="SSF48403">
    <property type="entry name" value="Ankyrin repeat"/>
    <property type="match status" value="1"/>
</dbReference>
<dbReference type="PROSITE" id="PS50297">
    <property type="entry name" value="ANK_REP_REGION"/>
    <property type="match status" value="1"/>
</dbReference>
<dbReference type="Pfam" id="PF00520">
    <property type="entry name" value="Ion_trans"/>
    <property type="match status" value="1"/>
</dbReference>
<keyword evidence="15" id="KW-1185">Reference proteome</keyword>
<dbReference type="SMART" id="SM01420">
    <property type="entry name" value="TRP_2"/>
    <property type="match status" value="1"/>
</dbReference>
<feature type="transmembrane region" description="Helical" evidence="12">
    <location>
        <begin position="462"/>
        <end position="486"/>
    </location>
</feature>
<accession>A0ABD2MM70</accession>
<dbReference type="InterPro" id="IPR005821">
    <property type="entry name" value="Ion_trans_dom"/>
</dbReference>
<dbReference type="Proteomes" id="UP001516400">
    <property type="component" value="Unassembled WGS sequence"/>
</dbReference>
<dbReference type="InterPro" id="IPR013555">
    <property type="entry name" value="TRP_dom"/>
</dbReference>
<dbReference type="Gene3D" id="1.25.40.20">
    <property type="entry name" value="Ankyrin repeat-containing domain"/>
    <property type="match status" value="1"/>
</dbReference>
<feature type="transmembrane region" description="Helical" evidence="12">
    <location>
        <begin position="379"/>
        <end position="401"/>
    </location>
</feature>
<dbReference type="Pfam" id="PF12796">
    <property type="entry name" value="Ank_2"/>
    <property type="match status" value="1"/>
</dbReference>
<feature type="compositionally biased region" description="Basic and acidic residues" evidence="11">
    <location>
        <begin position="1069"/>
        <end position="1091"/>
    </location>
</feature>
<feature type="region of interest" description="Disordered" evidence="11">
    <location>
        <begin position="882"/>
        <end position="907"/>
    </location>
</feature>
<gene>
    <name evidence="14" type="ORF">HHI36_011618</name>
</gene>
<reference evidence="14 15" key="1">
    <citation type="journal article" date="2021" name="BMC Biol.">
        <title>Horizontally acquired antibacterial genes associated with adaptive radiation of ladybird beetles.</title>
        <authorList>
            <person name="Li H.S."/>
            <person name="Tang X.F."/>
            <person name="Huang Y.H."/>
            <person name="Xu Z.Y."/>
            <person name="Chen M.L."/>
            <person name="Du X.Y."/>
            <person name="Qiu B.Y."/>
            <person name="Chen P.T."/>
            <person name="Zhang W."/>
            <person name="Slipinski A."/>
            <person name="Escalona H.E."/>
            <person name="Waterhouse R.M."/>
            <person name="Zwick A."/>
            <person name="Pang H."/>
        </authorList>
    </citation>
    <scope>NUCLEOTIDE SEQUENCE [LARGE SCALE GENOMIC DNA]</scope>
    <source>
        <strain evidence="14">SYSU2018</strain>
    </source>
</reference>
<dbReference type="PANTHER" id="PTHR10117">
    <property type="entry name" value="TRANSIENT RECEPTOR POTENTIAL CHANNEL"/>
    <property type="match status" value="1"/>
</dbReference>
<evidence type="ECO:0000256" key="5">
    <source>
        <dbReference type="ARBA" id="ARBA00022989"/>
    </source>
</evidence>
<dbReference type="CDD" id="cd23650">
    <property type="entry name" value="TRP_CaM_bind1"/>
    <property type="match status" value="1"/>
</dbReference>
<evidence type="ECO:0000256" key="2">
    <source>
        <dbReference type="ARBA" id="ARBA00022448"/>
    </source>
</evidence>
<keyword evidence="6 10" id="KW-0040">ANK repeat</keyword>
<feature type="compositionally biased region" description="Polar residues" evidence="11">
    <location>
        <begin position="1015"/>
        <end position="1025"/>
    </location>
</feature>
<evidence type="ECO:0000256" key="7">
    <source>
        <dbReference type="ARBA" id="ARBA00023065"/>
    </source>
</evidence>
<keyword evidence="9" id="KW-0407">Ion channel</keyword>
<protein>
    <recommendedName>
        <fullName evidence="13">Transient receptor ion channel domain-containing protein</fullName>
    </recommendedName>
</protein>
<feature type="transmembrane region" description="Helical" evidence="12">
    <location>
        <begin position="339"/>
        <end position="359"/>
    </location>
</feature>
<keyword evidence="4" id="KW-0677">Repeat</keyword>
<evidence type="ECO:0000256" key="12">
    <source>
        <dbReference type="SAM" id="Phobius"/>
    </source>
</evidence>
<dbReference type="NCBIfam" id="TIGR00870">
    <property type="entry name" value="trp"/>
    <property type="match status" value="1"/>
</dbReference>
<keyword evidence="3 12" id="KW-0812">Transmembrane</keyword>
<organism evidence="14 15">
    <name type="scientific">Cryptolaemus montrouzieri</name>
    <dbReference type="NCBI Taxonomy" id="559131"/>
    <lineage>
        <taxon>Eukaryota</taxon>
        <taxon>Metazoa</taxon>
        <taxon>Ecdysozoa</taxon>
        <taxon>Arthropoda</taxon>
        <taxon>Hexapoda</taxon>
        <taxon>Insecta</taxon>
        <taxon>Pterygota</taxon>
        <taxon>Neoptera</taxon>
        <taxon>Endopterygota</taxon>
        <taxon>Coleoptera</taxon>
        <taxon>Polyphaga</taxon>
        <taxon>Cucujiformia</taxon>
        <taxon>Coccinelloidea</taxon>
        <taxon>Coccinellidae</taxon>
        <taxon>Scymninae</taxon>
        <taxon>Scymnini</taxon>
        <taxon>Cryptolaemus</taxon>
    </lineage>
</organism>
<dbReference type="GO" id="GO:0034703">
    <property type="term" value="C:cation channel complex"/>
    <property type="evidence" value="ECO:0007669"/>
    <property type="project" value="UniProtKB-ARBA"/>
</dbReference>
<evidence type="ECO:0000256" key="9">
    <source>
        <dbReference type="ARBA" id="ARBA00023303"/>
    </source>
</evidence>